<dbReference type="RefSeq" id="WP_275191642.1">
    <property type="nucleotide sequence ID" value="NZ_JAQOTG010000001.1"/>
</dbReference>
<keyword evidence="1" id="KW-0812">Transmembrane</keyword>
<evidence type="ECO:0000313" key="3">
    <source>
        <dbReference type="Proteomes" id="UP001213979"/>
    </source>
</evidence>
<sequence length="70" mass="8542">MKTAWQMIKVFVLFTSCTLLFYYSLVWFYREYENYHRYNEPQGSAVKVSTAESVSTDWVERLIFFYRDGE</sequence>
<accession>A0ABT5VZH5</accession>
<dbReference type="InterPro" id="IPR025321">
    <property type="entry name" value="DUF4227"/>
</dbReference>
<keyword evidence="1" id="KW-0472">Membrane</keyword>
<name>A0ABT5VZH5_9BACL</name>
<keyword evidence="1" id="KW-1133">Transmembrane helix</keyword>
<gene>
    <name evidence="2" type="ORF">PNH38_01080</name>
</gene>
<evidence type="ECO:0000256" key="1">
    <source>
        <dbReference type="SAM" id="Phobius"/>
    </source>
</evidence>
<reference evidence="2 3" key="1">
    <citation type="submission" date="2023-01" db="EMBL/GenBank/DDBJ databases">
        <title>Genome-based reclassification of Anoxybacillus geothermalis as a later heterotypic synonym of Anoxybacillus rupiensis.</title>
        <authorList>
            <person name="Inan Bektas K."/>
            <person name="Canakci S."/>
            <person name="Belduz A.A."/>
            <person name="Guler H.H."/>
        </authorList>
    </citation>
    <scope>NUCLEOTIDE SEQUENCE [LARGE SCALE GENOMIC DNA]</scope>
    <source>
        <strain evidence="2 3">DSM 17127</strain>
    </source>
</reference>
<dbReference type="EMBL" id="JAQOTG010000001">
    <property type="protein sequence ID" value="MDE8562471.1"/>
    <property type="molecule type" value="Genomic_DNA"/>
</dbReference>
<protein>
    <submittedName>
        <fullName evidence="2">YqzK family protein</fullName>
    </submittedName>
</protein>
<feature type="transmembrane region" description="Helical" evidence="1">
    <location>
        <begin position="6"/>
        <end position="29"/>
    </location>
</feature>
<dbReference type="Proteomes" id="UP001213979">
    <property type="component" value="Unassembled WGS sequence"/>
</dbReference>
<evidence type="ECO:0000313" key="2">
    <source>
        <dbReference type="EMBL" id="MDE8562471.1"/>
    </source>
</evidence>
<proteinExistence type="predicted"/>
<dbReference type="Pfam" id="PF14004">
    <property type="entry name" value="DUF4227"/>
    <property type="match status" value="1"/>
</dbReference>
<comment type="caution">
    <text evidence="2">The sequence shown here is derived from an EMBL/GenBank/DDBJ whole genome shotgun (WGS) entry which is preliminary data.</text>
</comment>
<organism evidence="2 3">
    <name type="scientific">Anoxybacteroides rupiense</name>
    <dbReference type="NCBI Taxonomy" id="311460"/>
    <lineage>
        <taxon>Bacteria</taxon>
        <taxon>Bacillati</taxon>
        <taxon>Bacillota</taxon>
        <taxon>Bacilli</taxon>
        <taxon>Bacillales</taxon>
        <taxon>Anoxybacillaceae</taxon>
        <taxon>Anoxybacteroides</taxon>
    </lineage>
</organism>
<keyword evidence="3" id="KW-1185">Reference proteome</keyword>